<protein>
    <submittedName>
        <fullName evidence="1">Uncharacterized protein</fullName>
    </submittedName>
</protein>
<dbReference type="Proteomes" id="UP000654075">
    <property type="component" value="Unassembled WGS sequence"/>
</dbReference>
<proteinExistence type="predicted"/>
<dbReference type="EMBL" id="CAJNNV010000075">
    <property type="protein sequence ID" value="CAE8581350.1"/>
    <property type="molecule type" value="Genomic_DNA"/>
</dbReference>
<dbReference type="AlphaFoldDB" id="A0A813D5D9"/>
<evidence type="ECO:0000313" key="1">
    <source>
        <dbReference type="EMBL" id="CAE8581350.1"/>
    </source>
</evidence>
<reference evidence="1" key="1">
    <citation type="submission" date="2021-02" db="EMBL/GenBank/DDBJ databases">
        <authorList>
            <person name="Dougan E. K."/>
            <person name="Rhodes N."/>
            <person name="Thang M."/>
            <person name="Chan C."/>
        </authorList>
    </citation>
    <scope>NUCLEOTIDE SEQUENCE</scope>
</reference>
<name>A0A813D5D9_POLGL</name>
<accession>A0A813D5D9</accession>
<gene>
    <name evidence="1" type="ORF">PGLA1383_LOCUS377</name>
</gene>
<comment type="caution">
    <text evidence="1">The sequence shown here is derived from an EMBL/GenBank/DDBJ whole genome shotgun (WGS) entry which is preliminary data.</text>
</comment>
<keyword evidence="2" id="KW-1185">Reference proteome</keyword>
<evidence type="ECO:0000313" key="2">
    <source>
        <dbReference type="Proteomes" id="UP000654075"/>
    </source>
</evidence>
<sequence>MSDNRGTTFLLLAYVQCPLIERLVNDANSAQRLLTEAQRQSCLHLLKLQAEWQLHSLLQRLLPRAEASSLTDTRPFQLHLRSVAGIGACSARLQVDVSPTTRSDMLRSALAWAIGVPATGLHLLEHGREISCAIPFCSAISLDRRRKGDYSVELVLYLDRDVLRVSAAGLAKSLGCMKARVSVLQPIRAAQLSFRPVVEDLVLRFLSQEGPEFVTIIPAVRESTCSRSVLDQCFWEFAPRSGAGVPPKRLCL</sequence>
<organism evidence="1 2">
    <name type="scientific">Polarella glacialis</name>
    <name type="common">Dinoflagellate</name>
    <dbReference type="NCBI Taxonomy" id="89957"/>
    <lineage>
        <taxon>Eukaryota</taxon>
        <taxon>Sar</taxon>
        <taxon>Alveolata</taxon>
        <taxon>Dinophyceae</taxon>
        <taxon>Suessiales</taxon>
        <taxon>Suessiaceae</taxon>
        <taxon>Polarella</taxon>
    </lineage>
</organism>